<dbReference type="PROSITE" id="PS50191">
    <property type="entry name" value="CRAL_TRIO"/>
    <property type="match status" value="1"/>
</dbReference>
<proteinExistence type="predicted"/>
<dbReference type="InterPro" id="IPR036865">
    <property type="entry name" value="CRAL-TRIO_dom_sf"/>
</dbReference>
<reference evidence="1 2" key="1">
    <citation type="journal article" date="2024" name="G3 (Bethesda)">
        <title>Genome assembly of Hibiscus sabdariffa L. provides insights into metabolisms of medicinal natural products.</title>
        <authorList>
            <person name="Kim T."/>
        </authorList>
    </citation>
    <scope>NUCLEOTIDE SEQUENCE [LARGE SCALE GENOMIC DNA]</scope>
    <source>
        <strain evidence="1">TK-2024</strain>
        <tissue evidence="1">Old leaves</tissue>
    </source>
</reference>
<dbReference type="SMART" id="SM00516">
    <property type="entry name" value="SEC14"/>
    <property type="match status" value="1"/>
</dbReference>
<dbReference type="InterPro" id="IPR056794">
    <property type="entry name" value="PATL1-6_C_GOLD"/>
</dbReference>
<dbReference type="InterPro" id="IPR036273">
    <property type="entry name" value="CRAL/TRIO_N_dom_sf"/>
</dbReference>
<name>A0ABR1ZCY0_9ROSI</name>
<dbReference type="SMART" id="SM01100">
    <property type="entry name" value="CRAL_TRIO_N"/>
    <property type="match status" value="1"/>
</dbReference>
<dbReference type="Pfam" id="PF25099">
    <property type="entry name" value="GOLD_PATL1_C"/>
    <property type="match status" value="1"/>
</dbReference>
<evidence type="ECO:0000313" key="1">
    <source>
        <dbReference type="EMBL" id="KAK8477911.1"/>
    </source>
</evidence>
<dbReference type="Pfam" id="PF00650">
    <property type="entry name" value="CRAL_TRIO"/>
    <property type="match status" value="1"/>
</dbReference>
<gene>
    <name evidence="1" type="ORF">V6N11_019520</name>
</gene>
<protein>
    <submittedName>
        <fullName evidence="1">Uncharacterized protein</fullName>
    </submittedName>
</protein>
<dbReference type="Gene3D" id="3.40.525.10">
    <property type="entry name" value="CRAL-TRIO lipid binding domain"/>
    <property type="match status" value="1"/>
</dbReference>
<dbReference type="Proteomes" id="UP001396334">
    <property type="component" value="Unassembled WGS sequence"/>
</dbReference>
<dbReference type="InterPro" id="IPR009038">
    <property type="entry name" value="GOLD_dom"/>
</dbReference>
<dbReference type="SUPFAM" id="SSF46938">
    <property type="entry name" value="CRAL/TRIO N-terminal domain"/>
    <property type="match status" value="1"/>
</dbReference>
<dbReference type="SUPFAM" id="SSF52087">
    <property type="entry name" value="CRAL/TRIO domain"/>
    <property type="match status" value="1"/>
</dbReference>
<comment type="caution">
    <text evidence="1">The sequence shown here is derived from an EMBL/GenBank/DDBJ whole genome shotgun (WGS) entry which is preliminary data.</text>
</comment>
<dbReference type="CDD" id="cd00170">
    <property type="entry name" value="SEC14"/>
    <property type="match status" value="1"/>
</dbReference>
<keyword evidence="2" id="KW-1185">Reference proteome</keyword>
<dbReference type="InterPro" id="IPR001251">
    <property type="entry name" value="CRAL-TRIO_dom"/>
</dbReference>
<dbReference type="Pfam" id="PF03765">
    <property type="entry name" value="CRAL_TRIO_N"/>
    <property type="match status" value="1"/>
</dbReference>
<dbReference type="InterPro" id="IPR011074">
    <property type="entry name" value="CRAL/TRIO_N_dom"/>
</dbReference>
<dbReference type="PANTHER" id="PTHR45932">
    <property type="entry name" value="PATELLIN-1"/>
    <property type="match status" value="1"/>
</dbReference>
<dbReference type="PROSITE" id="PS50866">
    <property type="entry name" value="GOLD"/>
    <property type="match status" value="1"/>
</dbReference>
<accession>A0ABR1ZCY0</accession>
<dbReference type="EMBL" id="JBBPBN010001592">
    <property type="protein sequence ID" value="KAK8477911.1"/>
    <property type="molecule type" value="Genomic_DNA"/>
</dbReference>
<dbReference type="PANTHER" id="PTHR45932:SF27">
    <property type="entry name" value="PATELLIN-2"/>
    <property type="match status" value="1"/>
</dbReference>
<organism evidence="1 2">
    <name type="scientific">Hibiscus sabdariffa</name>
    <name type="common">roselle</name>
    <dbReference type="NCBI Taxonomy" id="183260"/>
    <lineage>
        <taxon>Eukaryota</taxon>
        <taxon>Viridiplantae</taxon>
        <taxon>Streptophyta</taxon>
        <taxon>Embryophyta</taxon>
        <taxon>Tracheophyta</taxon>
        <taxon>Spermatophyta</taxon>
        <taxon>Magnoliopsida</taxon>
        <taxon>eudicotyledons</taxon>
        <taxon>Gunneridae</taxon>
        <taxon>Pentapetalae</taxon>
        <taxon>rosids</taxon>
        <taxon>malvids</taxon>
        <taxon>Malvales</taxon>
        <taxon>Malvaceae</taxon>
        <taxon>Malvoideae</taxon>
        <taxon>Hibiscus</taxon>
    </lineage>
</organism>
<dbReference type="InterPro" id="IPR044834">
    <property type="entry name" value="PATL"/>
</dbReference>
<evidence type="ECO:0000313" key="2">
    <source>
        <dbReference type="Proteomes" id="UP001396334"/>
    </source>
</evidence>
<sequence>MAEETQKPEAAAAAPAEEVVVVEKEEEKVEEAAAPVAPEATDTVVEEKQAEVEAVEEAKVEEKEAKVTQSASFKEETNIVGELPDAQKKAFEEFKQLIQEALNKGGFSAPPPPPPAKEKDAKPPVEEKKEEDQPAAAETEEKAPENVETEAPAPVEIKEEEKTPPPAETPAPETVVVVETEVVEKVAAVEDDGAKTVEAIEESVVAVAAPADEKPEETASSSVEPEVVPKDEPKEAEVPPSPPEEVSIWGIPLLADERSDVILLKFLRARDFKVKDAFTMIKNTVIWRKEFGVESLLEEDLGNELEKVVFMHGHDKEGHPVCYNAYGEFQNKELYQNTFGDDEKRSKFLRWRIQFLEKSIRKLDFSPTGISTIVQVNDLKNSPGLGKRELRQATNHALNLLQDNYPEFLAKQVFINVPWWYLAFNKMISPFLTQRTKSKFVFASPAKSADILFRYVAPEQVPVQYGGLSRDGEQEFSDADAATEEIIKPATKHTVEFPITEKCALVWELRVVGWEVNYAAEFVPAAEDAYTVIVSKTRKIGLADETVVSDSFRTGDAGKIILTIDNQTTKKKKLVYRSKAKPYSD</sequence>